<feature type="compositionally biased region" description="Basic and acidic residues" evidence="9">
    <location>
        <begin position="214"/>
        <end position="231"/>
    </location>
</feature>
<evidence type="ECO:0000256" key="2">
    <source>
        <dbReference type="ARBA" id="ARBA00021315"/>
    </source>
</evidence>
<evidence type="ECO:0000313" key="12">
    <source>
        <dbReference type="Proteomes" id="UP000326546"/>
    </source>
</evidence>
<evidence type="ECO:0000256" key="5">
    <source>
        <dbReference type="ARBA" id="ARBA00022840"/>
    </source>
</evidence>
<evidence type="ECO:0000256" key="4">
    <source>
        <dbReference type="ARBA" id="ARBA00022763"/>
    </source>
</evidence>
<keyword evidence="5" id="KW-0067">ATP-binding</keyword>
<dbReference type="InterPro" id="IPR027417">
    <property type="entry name" value="P-loop_NTPase"/>
</dbReference>
<dbReference type="GO" id="GO:0005524">
    <property type="term" value="F:ATP binding"/>
    <property type="evidence" value="ECO:0007669"/>
    <property type="project" value="UniProtKB-KW"/>
</dbReference>
<evidence type="ECO:0000256" key="3">
    <source>
        <dbReference type="ARBA" id="ARBA00022741"/>
    </source>
</evidence>
<feature type="region of interest" description="Disordered" evidence="9">
    <location>
        <begin position="412"/>
        <end position="489"/>
    </location>
</feature>
<evidence type="ECO:0000313" key="11">
    <source>
        <dbReference type="EMBL" id="QFG68806.1"/>
    </source>
</evidence>
<dbReference type="GO" id="GO:0016887">
    <property type="term" value="F:ATP hydrolysis activity"/>
    <property type="evidence" value="ECO:0007669"/>
    <property type="project" value="InterPro"/>
</dbReference>
<dbReference type="GO" id="GO:0043590">
    <property type="term" value="C:bacterial nucleoid"/>
    <property type="evidence" value="ECO:0007669"/>
    <property type="project" value="TreeGrafter"/>
</dbReference>
<evidence type="ECO:0000256" key="1">
    <source>
        <dbReference type="ARBA" id="ARBA00009441"/>
    </source>
</evidence>
<dbReference type="Gene3D" id="6.10.140.1080">
    <property type="match status" value="1"/>
</dbReference>
<dbReference type="GO" id="GO:0009432">
    <property type="term" value="P:SOS response"/>
    <property type="evidence" value="ECO:0007669"/>
    <property type="project" value="TreeGrafter"/>
</dbReference>
<evidence type="ECO:0000256" key="7">
    <source>
        <dbReference type="ARBA" id="ARBA00033408"/>
    </source>
</evidence>
<dbReference type="GO" id="GO:0006310">
    <property type="term" value="P:DNA recombination"/>
    <property type="evidence" value="ECO:0007669"/>
    <property type="project" value="InterPro"/>
</dbReference>
<dbReference type="AlphaFoldDB" id="A0A5J6V6Q1"/>
<dbReference type="OrthoDB" id="9806954at2"/>
<gene>
    <name evidence="11" type="ORF">FY030_08890</name>
</gene>
<keyword evidence="6" id="KW-0234">DNA repair</keyword>
<reference evidence="11 12" key="1">
    <citation type="submission" date="2019-09" db="EMBL/GenBank/DDBJ databases">
        <title>Serinicoccus pratensis sp. nov., isolated from meadow soil.</title>
        <authorList>
            <person name="Zhang W."/>
        </authorList>
    </citation>
    <scope>NUCLEOTIDE SEQUENCE [LARGE SCALE GENOMIC DNA]</scope>
    <source>
        <strain evidence="11 12">W204</strain>
    </source>
</reference>
<feature type="coiled-coil region" evidence="8">
    <location>
        <begin position="344"/>
        <end position="371"/>
    </location>
</feature>
<dbReference type="GO" id="GO:0006302">
    <property type="term" value="P:double-strand break repair"/>
    <property type="evidence" value="ECO:0007669"/>
    <property type="project" value="InterPro"/>
</dbReference>
<feature type="compositionally biased region" description="Low complexity" evidence="9">
    <location>
        <begin position="460"/>
        <end position="470"/>
    </location>
</feature>
<dbReference type="CDD" id="cd03241">
    <property type="entry name" value="ABC_RecN"/>
    <property type="match status" value="1"/>
</dbReference>
<organism evidence="11 12">
    <name type="scientific">Ornithinimicrobium pratense</name>
    <dbReference type="NCBI Taxonomy" id="2593973"/>
    <lineage>
        <taxon>Bacteria</taxon>
        <taxon>Bacillati</taxon>
        <taxon>Actinomycetota</taxon>
        <taxon>Actinomycetes</taxon>
        <taxon>Micrococcales</taxon>
        <taxon>Ornithinimicrobiaceae</taxon>
        <taxon>Ornithinimicrobium</taxon>
    </lineage>
</organism>
<keyword evidence="8" id="KW-0175">Coiled coil</keyword>
<dbReference type="EMBL" id="CP044427">
    <property type="protein sequence ID" value="QFG68806.1"/>
    <property type="molecule type" value="Genomic_DNA"/>
</dbReference>
<feature type="region of interest" description="Disordered" evidence="9">
    <location>
        <begin position="204"/>
        <end position="231"/>
    </location>
</feature>
<dbReference type="Proteomes" id="UP000326546">
    <property type="component" value="Chromosome"/>
</dbReference>
<comment type="similarity">
    <text evidence="1">Belongs to the RecN family.</text>
</comment>
<dbReference type="PANTHER" id="PTHR11059">
    <property type="entry name" value="DNA REPAIR PROTEIN RECN"/>
    <property type="match status" value="1"/>
</dbReference>
<proteinExistence type="inferred from homology"/>
<evidence type="ECO:0000259" key="10">
    <source>
        <dbReference type="Pfam" id="PF13476"/>
    </source>
</evidence>
<dbReference type="RefSeq" id="WP_158061192.1">
    <property type="nucleotide sequence ID" value="NZ_CP044427.1"/>
</dbReference>
<dbReference type="InterPro" id="IPR038729">
    <property type="entry name" value="Rad50/SbcC_AAA"/>
</dbReference>
<evidence type="ECO:0000256" key="6">
    <source>
        <dbReference type="ARBA" id="ARBA00023204"/>
    </source>
</evidence>
<dbReference type="KEGG" id="serw:FY030_08890"/>
<dbReference type="Pfam" id="PF13476">
    <property type="entry name" value="AAA_23"/>
    <property type="match status" value="1"/>
</dbReference>
<dbReference type="PANTHER" id="PTHR11059:SF0">
    <property type="entry name" value="DNA REPAIR PROTEIN RECN"/>
    <property type="match status" value="1"/>
</dbReference>
<feature type="domain" description="Rad50/SbcC-type AAA" evidence="10">
    <location>
        <begin position="5"/>
        <end position="71"/>
    </location>
</feature>
<sequence>MSLRRIRIQELGVIEDAELDLADGLNVITGETGAGKTMVVSGLGLLLGERADTGLVRSGSRRAVVEGEVEVAPDHPASRRVAEAGGDVEDGLVLVRTVAAEGRSRASLGGRSAPVSVLAEVGQHLVAVHGQADQWRLRDADQHRILVDAAGGQELQEALARYRDAWERWQQERSRLLRLTSSAAQRSVRVSVLRAGLEEIQAVDPHEGEEDELRTESERLSHSEELRNAAQHSHDVLAGAELEDPDRPSVAALLSSALAVLGPAGEHDPELAQLRERAQELSYLTSDLASDLAGYAATIDIDPARLEAVHARRAELIGLLRRYGPGTREVLTFAREAAEELERIDVSDVALGQLQEEVERLRQQTGRLGAELTEVRQALAEHIGAAVTEELAHLAMGSARVSVAVEQRLGKQEPTAAHGPAGVPATKGSTVSAGGATPTPPTDPRRRSPCPLARRRSLRRTGWTRSRSGWPPTPGQRLGRSPARPPGASCPGSCWPWSWSAAWGLAAAACPPTSSMRSTQVSAALRPSTWVRGSPGWLSTPRWSW</sequence>
<accession>A0A5J6V6Q1</accession>
<dbReference type="SUPFAM" id="SSF52540">
    <property type="entry name" value="P-loop containing nucleoside triphosphate hydrolases"/>
    <property type="match status" value="1"/>
</dbReference>
<protein>
    <recommendedName>
        <fullName evidence="2">DNA repair protein RecN</fullName>
    </recommendedName>
    <alternativeName>
        <fullName evidence="7">Recombination protein N</fullName>
    </alternativeName>
</protein>
<keyword evidence="4" id="KW-0227">DNA damage</keyword>
<dbReference type="InterPro" id="IPR004604">
    <property type="entry name" value="DNA_recomb/repair_RecN"/>
</dbReference>
<evidence type="ECO:0000256" key="9">
    <source>
        <dbReference type="SAM" id="MobiDB-lite"/>
    </source>
</evidence>
<keyword evidence="3" id="KW-0547">Nucleotide-binding</keyword>
<evidence type="ECO:0000256" key="8">
    <source>
        <dbReference type="SAM" id="Coils"/>
    </source>
</evidence>
<dbReference type="Gene3D" id="3.40.50.300">
    <property type="entry name" value="P-loop containing nucleotide triphosphate hydrolases"/>
    <property type="match status" value="1"/>
</dbReference>
<name>A0A5J6V6Q1_9MICO</name>
<keyword evidence="12" id="KW-1185">Reference proteome</keyword>